<proteinExistence type="predicted"/>
<organism evidence="4 5">
    <name type="scientific">Georgenia halotolerans</name>
    <dbReference type="NCBI Taxonomy" id="3028317"/>
    <lineage>
        <taxon>Bacteria</taxon>
        <taxon>Bacillati</taxon>
        <taxon>Actinomycetota</taxon>
        <taxon>Actinomycetes</taxon>
        <taxon>Micrococcales</taxon>
        <taxon>Bogoriellaceae</taxon>
        <taxon>Georgenia</taxon>
    </lineage>
</organism>
<keyword evidence="4" id="KW-0328">Glycosyltransferase</keyword>
<dbReference type="PANTHER" id="PTHR45947">
    <property type="entry name" value="SULFOQUINOVOSYL TRANSFERASE SQD2"/>
    <property type="match status" value="1"/>
</dbReference>
<dbReference type="PANTHER" id="PTHR45947:SF3">
    <property type="entry name" value="SULFOQUINOVOSYL TRANSFERASE SQD2"/>
    <property type="match status" value="1"/>
</dbReference>
<feature type="non-terminal residue" evidence="4">
    <location>
        <position position="1"/>
    </location>
</feature>
<reference evidence="4" key="1">
    <citation type="submission" date="2023-02" db="EMBL/GenBank/DDBJ databases">
        <title>Georgenia sp.10Sc9-8, isolated from a soil sample collected from the Taklamakan desert.</title>
        <authorList>
            <person name="Liu S."/>
        </authorList>
    </citation>
    <scope>NUCLEOTIDE SEQUENCE</scope>
    <source>
        <strain evidence="4">10Sc9-8</strain>
    </source>
</reference>
<dbReference type="SUPFAM" id="SSF53756">
    <property type="entry name" value="UDP-Glycosyltransferase/glycogen phosphorylase"/>
    <property type="match status" value="1"/>
</dbReference>
<evidence type="ECO:0000313" key="4">
    <source>
        <dbReference type="EMBL" id="MDD9205471.1"/>
    </source>
</evidence>
<dbReference type="InterPro" id="IPR050194">
    <property type="entry name" value="Glycosyltransferase_grp1"/>
</dbReference>
<accession>A0ABT5TTT9</accession>
<dbReference type="InterPro" id="IPR001296">
    <property type="entry name" value="Glyco_trans_1"/>
</dbReference>
<gene>
    <name evidence="4" type="ORF">PU560_03185</name>
</gene>
<dbReference type="EMBL" id="JARACI010000508">
    <property type="protein sequence ID" value="MDD9205471.1"/>
    <property type="molecule type" value="Genomic_DNA"/>
</dbReference>
<protein>
    <recommendedName>
        <fullName evidence="1">D-inositol 3-phosphate glycosyltransferase</fullName>
    </recommendedName>
</protein>
<evidence type="ECO:0000256" key="2">
    <source>
        <dbReference type="ARBA" id="ARBA00022679"/>
    </source>
</evidence>
<dbReference type="GO" id="GO:0016757">
    <property type="term" value="F:glycosyltransferase activity"/>
    <property type="evidence" value="ECO:0007669"/>
    <property type="project" value="UniProtKB-KW"/>
</dbReference>
<dbReference type="Pfam" id="PF00534">
    <property type="entry name" value="Glycos_transf_1"/>
    <property type="match status" value="1"/>
</dbReference>
<evidence type="ECO:0000256" key="1">
    <source>
        <dbReference type="ARBA" id="ARBA00021292"/>
    </source>
</evidence>
<dbReference type="Proteomes" id="UP001165561">
    <property type="component" value="Unassembled WGS sequence"/>
</dbReference>
<evidence type="ECO:0000313" key="5">
    <source>
        <dbReference type="Proteomes" id="UP001165561"/>
    </source>
</evidence>
<sequence>SFGLVALEAQACGTPVLAADVGGLSAVVQDGVTGVLVPGHEPERWADALDRLLADEAGLAEMGRAAERRALGFDWAASAAQVLEVYRGVMTG</sequence>
<name>A0ABT5TTT9_9MICO</name>
<dbReference type="Gene3D" id="3.40.50.2000">
    <property type="entry name" value="Glycogen Phosphorylase B"/>
    <property type="match status" value="2"/>
</dbReference>
<feature type="domain" description="Glycosyl transferase family 1" evidence="3">
    <location>
        <begin position="1"/>
        <end position="68"/>
    </location>
</feature>
<keyword evidence="2 4" id="KW-0808">Transferase</keyword>
<keyword evidence="5" id="KW-1185">Reference proteome</keyword>
<evidence type="ECO:0000259" key="3">
    <source>
        <dbReference type="Pfam" id="PF00534"/>
    </source>
</evidence>
<comment type="caution">
    <text evidence="4">The sequence shown here is derived from an EMBL/GenBank/DDBJ whole genome shotgun (WGS) entry which is preliminary data.</text>
</comment>